<dbReference type="Proteomes" id="UP000332933">
    <property type="component" value="Unassembled WGS sequence"/>
</dbReference>
<dbReference type="GO" id="GO:0003676">
    <property type="term" value="F:nucleic acid binding"/>
    <property type="evidence" value="ECO:0007669"/>
    <property type="project" value="InterPro"/>
</dbReference>
<feature type="domain" description="TSEN34 N-terminal" evidence="7">
    <location>
        <begin position="10"/>
        <end position="63"/>
    </location>
</feature>
<reference evidence="9 10" key="1">
    <citation type="submission" date="2019-03" db="EMBL/GenBank/DDBJ databases">
        <authorList>
            <person name="Gaulin E."/>
            <person name="Dumas B."/>
        </authorList>
    </citation>
    <scope>NUCLEOTIDE SEQUENCE [LARGE SCALE GENOMIC DNA]</scope>
    <source>
        <strain evidence="9">CBS 568.67</strain>
    </source>
</reference>
<dbReference type="EC" id="4.6.1.16" evidence="2"/>
<dbReference type="GO" id="GO:0000379">
    <property type="term" value="P:tRNA-type intron splice site recognition and cleavage"/>
    <property type="evidence" value="ECO:0007669"/>
    <property type="project" value="TreeGrafter"/>
</dbReference>
<comment type="catalytic activity">
    <reaction evidence="5">
        <text>pretRNA = a 3'-half-tRNA molecule with a 5'-OH end + a 5'-half-tRNA molecule with a 2',3'-cyclic phosphate end + an intron with a 2',3'-cyclic phosphate and a 5'-hydroxyl terminus.</text>
        <dbReference type="EC" id="4.6.1.16"/>
    </reaction>
</comment>
<evidence type="ECO:0000259" key="6">
    <source>
        <dbReference type="Pfam" id="PF01974"/>
    </source>
</evidence>
<organism evidence="9 10">
    <name type="scientific">Aphanomyces stellatus</name>
    <dbReference type="NCBI Taxonomy" id="120398"/>
    <lineage>
        <taxon>Eukaryota</taxon>
        <taxon>Sar</taxon>
        <taxon>Stramenopiles</taxon>
        <taxon>Oomycota</taxon>
        <taxon>Saprolegniomycetes</taxon>
        <taxon>Saprolegniales</taxon>
        <taxon>Verrucalvaceae</taxon>
        <taxon>Aphanomyces</taxon>
    </lineage>
</organism>
<dbReference type="CDD" id="cd22363">
    <property type="entry name" value="tRNA-intron_lyase_C"/>
    <property type="match status" value="1"/>
</dbReference>
<dbReference type="Pfam" id="PF26577">
    <property type="entry name" value="TSEN34_N"/>
    <property type="match status" value="1"/>
</dbReference>
<dbReference type="Gene3D" id="3.40.1350.10">
    <property type="match status" value="1"/>
</dbReference>
<dbReference type="InterPro" id="IPR011856">
    <property type="entry name" value="tRNA_endonuc-like_dom_sf"/>
</dbReference>
<dbReference type="PANTHER" id="PTHR13070:SF0">
    <property type="entry name" value="TRNA-SPLICING ENDONUCLEASE SUBUNIT SEN34"/>
    <property type="match status" value="1"/>
</dbReference>
<dbReference type="PANTHER" id="PTHR13070">
    <property type="entry name" value="TRNA-SPLICING ENDONUCLEASE SUBUNIT SEN34-RELATED"/>
    <property type="match status" value="1"/>
</dbReference>
<sequence>MVVAVCLDGKVWSAADAKELREKHRIVCGSGGVCRESSNKAPVHRIPLQLTPEQVYVGHLHGFITKESSSPPATGDVMANVAVSSFLQGWWVSAWNTLASFFPSYVVLNRHWATPLHVDQLPSTAIMIPTLTTYPKDSIDNDNEANTLGTHVPLRHRVFRDLWEKGFHITSGSKFGGDFLLYDADPLTTHASAIVVVSESPMVPAADIAGFGRLARAVKKSWVLAYSNDRCTICYTTLVHVDTTSDRRPRRPNNIS</sequence>
<gene>
    <name evidence="9" type="primary">Aste57867_24949</name>
    <name evidence="8" type="ORF">As57867_024871</name>
    <name evidence="9" type="ORF">ASTE57867_24949</name>
</gene>
<evidence type="ECO:0000259" key="7">
    <source>
        <dbReference type="Pfam" id="PF26577"/>
    </source>
</evidence>
<dbReference type="InterPro" id="IPR059049">
    <property type="entry name" value="TSEN34_N"/>
</dbReference>
<accession>A0A485LRU8</accession>
<dbReference type="InterPro" id="IPR036167">
    <property type="entry name" value="tRNA_intron_Endo_cat-like_sf"/>
</dbReference>
<dbReference type="EMBL" id="CAADRA010007504">
    <property type="protein sequence ID" value="VFU01580.1"/>
    <property type="molecule type" value="Genomic_DNA"/>
</dbReference>
<evidence type="ECO:0000256" key="4">
    <source>
        <dbReference type="ARBA" id="ARBA00023239"/>
    </source>
</evidence>
<evidence type="ECO:0000313" key="9">
    <source>
        <dbReference type="EMBL" id="VFU01580.1"/>
    </source>
</evidence>
<evidence type="ECO:0000256" key="3">
    <source>
        <dbReference type="ARBA" id="ARBA00022694"/>
    </source>
</evidence>
<feature type="domain" description="tRNA intron endonuclease catalytic" evidence="6">
    <location>
        <begin position="155"/>
        <end position="230"/>
    </location>
</feature>
<evidence type="ECO:0000313" key="10">
    <source>
        <dbReference type="Proteomes" id="UP000332933"/>
    </source>
</evidence>
<comment type="similarity">
    <text evidence="1">Belongs to the tRNA-intron endonuclease family.</text>
</comment>
<evidence type="ECO:0000256" key="1">
    <source>
        <dbReference type="ARBA" id="ARBA00008078"/>
    </source>
</evidence>
<evidence type="ECO:0000256" key="5">
    <source>
        <dbReference type="ARBA" id="ARBA00034031"/>
    </source>
</evidence>
<dbReference type="GO" id="GO:0000213">
    <property type="term" value="F:tRNA-intron lyase activity"/>
    <property type="evidence" value="ECO:0007669"/>
    <property type="project" value="UniProtKB-EC"/>
</dbReference>
<evidence type="ECO:0000256" key="2">
    <source>
        <dbReference type="ARBA" id="ARBA00012573"/>
    </source>
</evidence>
<dbReference type="OrthoDB" id="48041at2759"/>
<name>A0A485LRU8_9STRA</name>
<dbReference type="SUPFAM" id="SSF53032">
    <property type="entry name" value="tRNA-intron endonuclease catalytic domain-like"/>
    <property type="match status" value="1"/>
</dbReference>
<keyword evidence="10" id="KW-1185">Reference proteome</keyword>
<protein>
    <recommendedName>
        <fullName evidence="2">tRNA-intron lyase</fullName>
        <ecNumber evidence="2">4.6.1.16</ecNumber>
    </recommendedName>
</protein>
<dbReference type="GO" id="GO:0005634">
    <property type="term" value="C:nucleus"/>
    <property type="evidence" value="ECO:0007669"/>
    <property type="project" value="UniProtKB-ARBA"/>
</dbReference>
<reference evidence="8" key="2">
    <citation type="submission" date="2019-06" db="EMBL/GenBank/DDBJ databases">
        <title>Genomics analysis of Aphanomyces spp. identifies a new class of oomycete effector associated with host adaptation.</title>
        <authorList>
            <person name="Gaulin E."/>
        </authorList>
    </citation>
    <scope>NUCLEOTIDE SEQUENCE</scope>
    <source>
        <strain evidence="8">CBS 578.67</strain>
    </source>
</reference>
<dbReference type="Pfam" id="PF01974">
    <property type="entry name" value="tRNA_int_endo"/>
    <property type="match status" value="1"/>
</dbReference>
<dbReference type="AlphaFoldDB" id="A0A485LRU8"/>
<keyword evidence="3" id="KW-0819">tRNA processing</keyword>
<dbReference type="EMBL" id="VJMH01007478">
    <property type="protein sequence ID" value="KAF0682936.1"/>
    <property type="molecule type" value="Genomic_DNA"/>
</dbReference>
<proteinExistence type="inferred from homology"/>
<dbReference type="InterPro" id="IPR006677">
    <property type="entry name" value="tRNA_intron_Endonuc_cat-like"/>
</dbReference>
<keyword evidence="4" id="KW-0456">Lyase</keyword>
<evidence type="ECO:0000313" key="8">
    <source>
        <dbReference type="EMBL" id="KAF0682936.1"/>
    </source>
</evidence>